<gene>
    <name evidence="1" type="ORF">NPIL_250231</name>
</gene>
<dbReference type="OrthoDB" id="9971063at2759"/>
<keyword evidence="2" id="KW-1185">Reference proteome</keyword>
<protein>
    <submittedName>
        <fullName evidence="1">Uncharacterized protein</fullName>
    </submittedName>
</protein>
<evidence type="ECO:0000313" key="1">
    <source>
        <dbReference type="EMBL" id="GFT15609.1"/>
    </source>
</evidence>
<proteinExistence type="predicted"/>
<organism evidence="1 2">
    <name type="scientific">Nephila pilipes</name>
    <name type="common">Giant wood spider</name>
    <name type="synonym">Nephila maculata</name>
    <dbReference type="NCBI Taxonomy" id="299642"/>
    <lineage>
        <taxon>Eukaryota</taxon>
        <taxon>Metazoa</taxon>
        <taxon>Ecdysozoa</taxon>
        <taxon>Arthropoda</taxon>
        <taxon>Chelicerata</taxon>
        <taxon>Arachnida</taxon>
        <taxon>Araneae</taxon>
        <taxon>Araneomorphae</taxon>
        <taxon>Entelegynae</taxon>
        <taxon>Araneoidea</taxon>
        <taxon>Nephilidae</taxon>
        <taxon>Nephila</taxon>
    </lineage>
</organism>
<sequence length="81" mass="9118">MLKEWRDKFLAKGSVLKSSSNARKGDSETICIALANIPTKSIKRASLEAGIPKSTVHRALHRRLRSYTYKAHIVKPLRSND</sequence>
<dbReference type="EMBL" id="BMAW01009785">
    <property type="protein sequence ID" value="GFT15609.1"/>
    <property type="molecule type" value="Genomic_DNA"/>
</dbReference>
<dbReference type="AlphaFoldDB" id="A0A8X6TJT6"/>
<reference evidence="1" key="1">
    <citation type="submission" date="2020-08" db="EMBL/GenBank/DDBJ databases">
        <title>Multicomponent nature underlies the extraordinary mechanical properties of spider dragline silk.</title>
        <authorList>
            <person name="Kono N."/>
            <person name="Nakamura H."/>
            <person name="Mori M."/>
            <person name="Yoshida Y."/>
            <person name="Ohtoshi R."/>
            <person name="Malay A.D."/>
            <person name="Moran D.A.P."/>
            <person name="Tomita M."/>
            <person name="Numata K."/>
            <person name="Arakawa K."/>
        </authorList>
    </citation>
    <scope>NUCLEOTIDE SEQUENCE</scope>
</reference>
<comment type="caution">
    <text evidence="1">The sequence shown here is derived from an EMBL/GenBank/DDBJ whole genome shotgun (WGS) entry which is preliminary data.</text>
</comment>
<accession>A0A8X6TJT6</accession>
<evidence type="ECO:0000313" key="2">
    <source>
        <dbReference type="Proteomes" id="UP000887013"/>
    </source>
</evidence>
<dbReference type="Proteomes" id="UP000887013">
    <property type="component" value="Unassembled WGS sequence"/>
</dbReference>
<name>A0A8X6TJT6_NEPPI</name>